<accession>A0AAV3XDD8</accession>
<comment type="similarity">
    <text evidence="1">In the C-terminal section; belongs to the transposase 35 family.</text>
</comment>
<feature type="domain" description="Transposase putative helix-turn-helix" evidence="9">
    <location>
        <begin position="38"/>
        <end position="77"/>
    </location>
</feature>
<dbReference type="Proteomes" id="UP001050975">
    <property type="component" value="Unassembled WGS sequence"/>
</dbReference>
<dbReference type="GO" id="GO:0006310">
    <property type="term" value="P:DNA recombination"/>
    <property type="evidence" value="ECO:0007669"/>
    <property type="project" value="UniProtKB-KW"/>
</dbReference>
<organism evidence="10 11">
    <name type="scientific">Microseira wollei NIES-4236</name>
    <dbReference type="NCBI Taxonomy" id="2530354"/>
    <lineage>
        <taxon>Bacteria</taxon>
        <taxon>Bacillati</taxon>
        <taxon>Cyanobacteriota</taxon>
        <taxon>Cyanophyceae</taxon>
        <taxon>Oscillatoriophycideae</taxon>
        <taxon>Aerosakkonematales</taxon>
        <taxon>Aerosakkonemataceae</taxon>
        <taxon>Microseira</taxon>
    </lineage>
</organism>
<dbReference type="NCBIfam" id="NF040570">
    <property type="entry name" value="guided_TnpB"/>
    <property type="match status" value="1"/>
</dbReference>
<evidence type="ECO:0000259" key="9">
    <source>
        <dbReference type="Pfam" id="PF12323"/>
    </source>
</evidence>
<dbReference type="GO" id="GO:0046872">
    <property type="term" value="F:metal ion binding"/>
    <property type="evidence" value="ECO:0007669"/>
    <property type="project" value="UniProtKB-KW"/>
</dbReference>
<dbReference type="GO" id="GO:0032196">
    <property type="term" value="P:transposition"/>
    <property type="evidence" value="ECO:0007669"/>
    <property type="project" value="UniProtKB-KW"/>
</dbReference>
<name>A0AAV3XDD8_9CYAN</name>
<protein>
    <submittedName>
        <fullName evidence="10">Transposase, IS605 OrfB family protein</fullName>
    </submittedName>
</protein>
<dbReference type="Pfam" id="PF07282">
    <property type="entry name" value="Cas12f1-like_TNB"/>
    <property type="match status" value="1"/>
</dbReference>
<evidence type="ECO:0000313" key="10">
    <source>
        <dbReference type="EMBL" id="GET38362.1"/>
    </source>
</evidence>
<evidence type="ECO:0000256" key="6">
    <source>
        <dbReference type="ARBA" id="ARBA00023172"/>
    </source>
</evidence>
<dbReference type="InterPro" id="IPR021027">
    <property type="entry name" value="Transposase_put_HTH"/>
</dbReference>
<dbReference type="InterPro" id="IPR001959">
    <property type="entry name" value="Transposase"/>
</dbReference>
<feature type="domain" description="Cas12f1-like TNB" evidence="8">
    <location>
        <begin position="386"/>
        <end position="451"/>
    </location>
</feature>
<evidence type="ECO:0000256" key="5">
    <source>
        <dbReference type="ARBA" id="ARBA00023125"/>
    </source>
</evidence>
<dbReference type="EMBL" id="BLAY01000043">
    <property type="protein sequence ID" value="GET38362.1"/>
    <property type="molecule type" value="Genomic_DNA"/>
</dbReference>
<sequence length="499" mass="57334">MALLFNIFPHSFAADVTSSRYEVRMRPKTGQVIILLTCYAYKLRPNTTQSVTMASWVNMLRSHYNWCLNDRITHYSQQFIQGDYCDIRTRAEACPLTCFVSKNGATGEPWKDTETAKNPRRSAGDIQITALPQLKAARPWYAGIDSTVLQQNVKRLDIAYKNFFEGRGFPKFKNRSNFTSFTYAMGVKTQGSKIYLPKLGWMRFYNSKPIPNGFIIKAATIRQRQDGWYVSLRIEDKTVPYLVAKSLTEVRSVIGCDLGITKLVHLSDGHQFENPRAGNNKKTKHLLKIRQRRVNRKIKGSNNRKKASRKVGRLHKKISDKRQAYQWWVANTIVSRRVDAIALEDLNVSGMLRRCRVKKDEESGRFLPNGQSRKKGLNRAISDAAWNELILKIEYLAAKRGKIAIKVDPKHSSTECRNCGHIDGSNRDGEKFICSACGFFAHADISAAKNIRDRALEMVRRDSTEPADKTAKRPKYCKEKSPRLRDCHWRAWEPWQQGY</sequence>
<reference evidence="10" key="1">
    <citation type="submission" date="2019-10" db="EMBL/GenBank/DDBJ databases">
        <title>Draft genome sequece of Microseira wollei NIES-4236.</title>
        <authorList>
            <person name="Yamaguchi H."/>
            <person name="Suzuki S."/>
            <person name="Kawachi M."/>
        </authorList>
    </citation>
    <scope>NUCLEOTIDE SEQUENCE</scope>
    <source>
        <strain evidence="10">NIES-4236</strain>
    </source>
</reference>
<evidence type="ECO:0000259" key="7">
    <source>
        <dbReference type="Pfam" id="PF01385"/>
    </source>
</evidence>
<keyword evidence="3" id="KW-0479">Metal-binding</keyword>
<evidence type="ECO:0000256" key="2">
    <source>
        <dbReference type="ARBA" id="ARBA00022578"/>
    </source>
</evidence>
<evidence type="ECO:0000313" key="11">
    <source>
        <dbReference type="Proteomes" id="UP001050975"/>
    </source>
</evidence>
<evidence type="ECO:0000256" key="3">
    <source>
        <dbReference type="ARBA" id="ARBA00022723"/>
    </source>
</evidence>
<gene>
    <name evidence="10" type="ORF">MiSe_31180</name>
</gene>
<keyword evidence="5" id="KW-0238">DNA-binding</keyword>
<keyword evidence="2" id="KW-0815">Transposition</keyword>
<dbReference type="AlphaFoldDB" id="A0AAV3XDD8"/>
<comment type="caution">
    <text evidence="10">The sequence shown here is derived from an EMBL/GenBank/DDBJ whole genome shotgun (WGS) entry which is preliminary data.</text>
</comment>
<feature type="domain" description="Probable transposase IS891/IS1136/IS1341" evidence="7">
    <location>
        <begin position="246"/>
        <end position="353"/>
    </location>
</feature>
<keyword evidence="4" id="KW-0862">Zinc</keyword>
<keyword evidence="6" id="KW-0233">DNA recombination</keyword>
<keyword evidence="11" id="KW-1185">Reference proteome</keyword>
<evidence type="ECO:0000256" key="4">
    <source>
        <dbReference type="ARBA" id="ARBA00022833"/>
    </source>
</evidence>
<dbReference type="Pfam" id="PF12323">
    <property type="entry name" value="HTH_OrfB_IS605"/>
    <property type="match status" value="1"/>
</dbReference>
<dbReference type="GO" id="GO:0003677">
    <property type="term" value="F:DNA binding"/>
    <property type="evidence" value="ECO:0007669"/>
    <property type="project" value="UniProtKB-KW"/>
</dbReference>
<evidence type="ECO:0000256" key="1">
    <source>
        <dbReference type="ARBA" id="ARBA00008761"/>
    </source>
</evidence>
<dbReference type="InterPro" id="IPR010095">
    <property type="entry name" value="Cas12f1-like_TNB"/>
</dbReference>
<evidence type="ECO:0000259" key="8">
    <source>
        <dbReference type="Pfam" id="PF07282"/>
    </source>
</evidence>
<dbReference type="Pfam" id="PF01385">
    <property type="entry name" value="OrfB_IS605"/>
    <property type="match status" value="1"/>
</dbReference>
<proteinExistence type="inferred from homology"/>